<evidence type="ECO:0000256" key="7">
    <source>
        <dbReference type="ARBA" id="ARBA00023242"/>
    </source>
</evidence>
<gene>
    <name evidence="13" type="ORF">K452DRAFT_210674</name>
    <name evidence="14" type="ORF">K452DRAFT_216506</name>
</gene>
<name>A0A6A6AXY8_9PEZI</name>
<evidence type="ECO:0000256" key="3">
    <source>
        <dbReference type="ARBA" id="ARBA00021453"/>
    </source>
</evidence>
<dbReference type="SUPFAM" id="SSF46785">
    <property type="entry name" value="Winged helix' DNA-binding domain"/>
    <property type="match status" value="1"/>
</dbReference>
<evidence type="ECO:0000259" key="11">
    <source>
        <dbReference type="Pfam" id="PF02270"/>
    </source>
</evidence>
<dbReference type="Pfam" id="PF02270">
    <property type="entry name" value="TFIIF_beta"/>
    <property type="match status" value="1"/>
</dbReference>
<dbReference type="CDD" id="cd07980">
    <property type="entry name" value="TFIIF_beta"/>
    <property type="match status" value="1"/>
</dbReference>
<evidence type="ECO:0000256" key="2">
    <source>
        <dbReference type="ARBA" id="ARBA00009543"/>
    </source>
</evidence>
<keyword evidence="6" id="KW-0804">Transcription</keyword>
<organism evidence="14 15">
    <name type="scientific">Aplosporella prunicola CBS 121167</name>
    <dbReference type="NCBI Taxonomy" id="1176127"/>
    <lineage>
        <taxon>Eukaryota</taxon>
        <taxon>Fungi</taxon>
        <taxon>Dikarya</taxon>
        <taxon>Ascomycota</taxon>
        <taxon>Pezizomycotina</taxon>
        <taxon>Dothideomycetes</taxon>
        <taxon>Dothideomycetes incertae sedis</taxon>
        <taxon>Botryosphaeriales</taxon>
        <taxon>Aplosporellaceae</taxon>
        <taxon>Aplosporella</taxon>
    </lineage>
</organism>
<sequence length="296" mass="33170">VWLSRVPTWLWEVLSNLHDDEEVEIGTLTTWTEGGAQKTKLALHDLPRFTELPKEYKLNTLNATPGNTFVFTEQDHGYYPVKYVHPGWYRARPRADSAASGGHRGGKRPPITKNTVLAARASHDVSLTPIETGKADASLFLLRQTARAQQARKQRLVLEPNIQALSSIIGGAANPATKAAIKTNMLNATKSARSTKTCDKYARIPQEDLLDLLAAMFAQYRYWSFDALQERAKQPERYLRETLALVAVRVNAGPCAGTWMLKEQVEGAREAMAPEPESDEDEDTDWSFNEDEDDEE</sequence>
<feature type="compositionally biased region" description="Acidic residues" evidence="10">
    <location>
        <begin position="276"/>
        <end position="296"/>
    </location>
</feature>
<dbReference type="InterPro" id="IPR036388">
    <property type="entry name" value="WH-like_DNA-bd_sf"/>
</dbReference>
<comment type="subcellular location">
    <subcellularLocation>
        <location evidence="1">Nucleus</location>
    </subcellularLocation>
</comment>
<keyword evidence="15" id="KW-1185">Reference proteome</keyword>
<dbReference type="GO" id="GO:0005674">
    <property type="term" value="C:transcription factor TFIIF complex"/>
    <property type="evidence" value="ECO:0007669"/>
    <property type="project" value="InterPro"/>
</dbReference>
<dbReference type="RefSeq" id="XP_033391842.1">
    <property type="nucleotide sequence ID" value="XM_033536171.1"/>
</dbReference>
<evidence type="ECO:0000313" key="14">
    <source>
        <dbReference type="EMBL" id="KAF2136802.1"/>
    </source>
</evidence>
<comment type="similarity">
    <text evidence="2">Belongs to the TFIIF beta subunit family.</text>
</comment>
<feature type="non-terminal residue" evidence="14">
    <location>
        <position position="296"/>
    </location>
</feature>
<keyword evidence="4" id="KW-0805">Transcription regulation</keyword>
<feature type="domain" description="TFIIF beta subunit N-terminal" evidence="12">
    <location>
        <begin position="1"/>
        <end position="130"/>
    </location>
</feature>
<protein>
    <recommendedName>
        <fullName evidence="3">Transcription initiation factor IIF subunit beta</fullName>
    </recommendedName>
    <alternativeName>
        <fullName evidence="9">TFIIF medium subunit</fullName>
    </alternativeName>
    <alternativeName>
        <fullName evidence="8">TFIIF-beta</fullName>
    </alternativeName>
</protein>
<dbReference type="AlphaFoldDB" id="A0A6A6AXY8"/>
<dbReference type="Pfam" id="PF17683">
    <property type="entry name" value="TFIIF_beta_N"/>
    <property type="match status" value="1"/>
</dbReference>
<evidence type="ECO:0000313" key="15">
    <source>
        <dbReference type="Proteomes" id="UP000799438"/>
    </source>
</evidence>
<keyword evidence="7" id="KW-0539">Nucleus</keyword>
<evidence type="ECO:0000256" key="10">
    <source>
        <dbReference type="SAM" id="MobiDB-lite"/>
    </source>
</evidence>
<dbReference type="Gene3D" id="1.10.10.10">
    <property type="entry name" value="Winged helix-like DNA-binding domain superfamily/Winged helix DNA-binding domain"/>
    <property type="match status" value="1"/>
</dbReference>
<proteinExistence type="inferred from homology"/>
<dbReference type="Proteomes" id="UP000799438">
    <property type="component" value="Unassembled WGS sequence"/>
</dbReference>
<keyword evidence="5" id="KW-0238">DNA-binding</keyword>
<dbReference type="PANTHER" id="PTHR10445">
    <property type="entry name" value="GENERAL TRANSCRIPTION FACTOR IIF SUBUNIT 2"/>
    <property type="match status" value="1"/>
</dbReference>
<dbReference type="InterPro" id="IPR040504">
    <property type="entry name" value="TFIIF_beta_N"/>
</dbReference>
<evidence type="ECO:0000259" key="12">
    <source>
        <dbReference type="Pfam" id="PF17683"/>
    </source>
</evidence>
<dbReference type="InterPro" id="IPR036390">
    <property type="entry name" value="WH_DNA-bd_sf"/>
</dbReference>
<dbReference type="EMBL" id="ML995533">
    <property type="protein sequence ID" value="KAF2136124.1"/>
    <property type="molecule type" value="Genomic_DNA"/>
</dbReference>
<dbReference type="InterPro" id="IPR003196">
    <property type="entry name" value="TFIIF_beta"/>
</dbReference>
<dbReference type="SUPFAM" id="SSF50916">
    <property type="entry name" value="Rap30/74 interaction domains"/>
    <property type="match status" value="1"/>
</dbReference>
<dbReference type="PANTHER" id="PTHR10445:SF0">
    <property type="entry name" value="GENERAL TRANSCRIPTION FACTOR IIF SUBUNIT 2"/>
    <property type="match status" value="1"/>
</dbReference>
<evidence type="ECO:0000313" key="13">
    <source>
        <dbReference type="EMBL" id="KAF2136124.1"/>
    </source>
</evidence>
<dbReference type="OrthoDB" id="26094at2759"/>
<feature type="region of interest" description="Disordered" evidence="10">
    <location>
        <begin position="266"/>
        <end position="296"/>
    </location>
</feature>
<dbReference type="EMBL" id="ML995512">
    <property type="protein sequence ID" value="KAF2136802.1"/>
    <property type="molecule type" value="Genomic_DNA"/>
</dbReference>
<evidence type="ECO:0000256" key="8">
    <source>
        <dbReference type="ARBA" id="ARBA00081473"/>
    </source>
</evidence>
<evidence type="ECO:0000256" key="9">
    <source>
        <dbReference type="ARBA" id="ARBA00081863"/>
    </source>
</evidence>
<dbReference type="GO" id="GO:0003677">
    <property type="term" value="F:DNA binding"/>
    <property type="evidence" value="ECO:0007669"/>
    <property type="project" value="UniProtKB-KW"/>
</dbReference>
<evidence type="ECO:0000256" key="6">
    <source>
        <dbReference type="ARBA" id="ARBA00023163"/>
    </source>
</evidence>
<dbReference type="FunFam" id="1.10.10.10:FF:000035">
    <property type="entry name" value="General transcription factor IIF subunit 2"/>
    <property type="match status" value="1"/>
</dbReference>
<dbReference type="GO" id="GO:0006367">
    <property type="term" value="P:transcription initiation at RNA polymerase II promoter"/>
    <property type="evidence" value="ECO:0007669"/>
    <property type="project" value="InterPro"/>
</dbReference>
<dbReference type="InterPro" id="IPR040450">
    <property type="entry name" value="TFIIF_beta_HTH"/>
</dbReference>
<dbReference type="InterPro" id="IPR011039">
    <property type="entry name" value="TFIIF_interaction"/>
</dbReference>
<reference evidence="14" key="1">
    <citation type="journal article" date="2020" name="Stud. Mycol.">
        <title>101 Dothideomycetes genomes: a test case for predicting lifestyles and emergence of pathogens.</title>
        <authorList>
            <person name="Haridas S."/>
            <person name="Albert R."/>
            <person name="Binder M."/>
            <person name="Bloem J."/>
            <person name="Labutti K."/>
            <person name="Salamov A."/>
            <person name="Andreopoulos B."/>
            <person name="Baker S."/>
            <person name="Barry K."/>
            <person name="Bills G."/>
            <person name="Bluhm B."/>
            <person name="Cannon C."/>
            <person name="Castanera R."/>
            <person name="Culley D."/>
            <person name="Daum C."/>
            <person name="Ezra D."/>
            <person name="Gonzalez J."/>
            <person name="Henrissat B."/>
            <person name="Kuo A."/>
            <person name="Liang C."/>
            <person name="Lipzen A."/>
            <person name="Lutzoni F."/>
            <person name="Magnuson J."/>
            <person name="Mondo S."/>
            <person name="Nolan M."/>
            <person name="Ohm R."/>
            <person name="Pangilinan J."/>
            <person name="Park H.-J."/>
            <person name="Ramirez L."/>
            <person name="Alfaro M."/>
            <person name="Sun H."/>
            <person name="Tritt A."/>
            <person name="Yoshinaga Y."/>
            <person name="Zwiers L.-H."/>
            <person name="Turgeon B."/>
            <person name="Goodwin S."/>
            <person name="Spatafora J."/>
            <person name="Crous P."/>
            <person name="Grigoriev I."/>
        </authorList>
    </citation>
    <scope>NUCLEOTIDE SEQUENCE</scope>
    <source>
        <strain evidence="14">CBS 121167</strain>
    </source>
</reference>
<accession>A0A6A6AXY8</accession>
<feature type="domain" description="TFIIF beta subunit HTH" evidence="11">
    <location>
        <begin position="202"/>
        <end position="265"/>
    </location>
</feature>
<feature type="non-terminal residue" evidence="14">
    <location>
        <position position="1"/>
    </location>
</feature>
<dbReference type="GeneID" id="54293667"/>
<evidence type="ECO:0000256" key="4">
    <source>
        <dbReference type="ARBA" id="ARBA00023015"/>
    </source>
</evidence>
<evidence type="ECO:0000256" key="5">
    <source>
        <dbReference type="ARBA" id="ARBA00023125"/>
    </source>
</evidence>
<evidence type="ECO:0000256" key="1">
    <source>
        <dbReference type="ARBA" id="ARBA00004123"/>
    </source>
</evidence>